<evidence type="ECO:0000313" key="1">
    <source>
        <dbReference type="EMBL" id="KAB2600466.1"/>
    </source>
</evidence>
<accession>A0A5N5FBJ8</accession>
<evidence type="ECO:0000313" key="2">
    <source>
        <dbReference type="Proteomes" id="UP000327157"/>
    </source>
</evidence>
<dbReference type="Proteomes" id="UP000327157">
    <property type="component" value="Chromosome 13"/>
</dbReference>
<reference evidence="1 2" key="3">
    <citation type="submission" date="2019-11" db="EMBL/GenBank/DDBJ databases">
        <title>A de novo genome assembly of a pear dwarfing rootstock.</title>
        <authorList>
            <person name="Wang F."/>
            <person name="Wang J."/>
            <person name="Li S."/>
            <person name="Zhang Y."/>
            <person name="Fang M."/>
            <person name="Ma L."/>
            <person name="Zhao Y."/>
            <person name="Jiang S."/>
        </authorList>
    </citation>
    <scope>NUCLEOTIDE SEQUENCE [LARGE SCALE GENOMIC DNA]</scope>
    <source>
        <strain evidence="1">S2</strain>
        <tissue evidence="1">Leaf</tissue>
    </source>
</reference>
<reference evidence="2" key="2">
    <citation type="submission" date="2019-10" db="EMBL/GenBank/DDBJ databases">
        <title>A de novo genome assembly of a pear dwarfing rootstock.</title>
        <authorList>
            <person name="Wang F."/>
            <person name="Wang J."/>
            <person name="Li S."/>
            <person name="Zhang Y."/>
            <person name="Fang M."/>
            <person name="Ma L."/>
            <person name="Zhao Y."/>
            <person name="Jiang S."/>
        </authorList>
    </citation>
    <scope>NUCLEOTIDE SEQUENCE [LARGE SCALE GENOMIC DNA]</scope>
</reference>
<name>A0A5N5FBJ8_9ROSA</name>
<proteinExistence type="predicted"/>
<comment type="caution">
    <text evidence="1">The sequence shown here is derived from an EMBL/GenBank/DDBJ whole genome shotgun (WGS) entry which is preliminary data.</text>
</comment>
<dbReference type="AlphaFoldDB" id="A0A5N5FBJ8"/>
<dbReference type="EMBL" id="SMOL01000753">
    <property type="protein sequence ID" value="KAB2600466.1"/>
    <property type="molecule type" value="Genomic_DNA"/>
</dbReference>
<protein>
    <submittedName>
        <fullName evidence="1">S ribonuclease</fullName>
    </submittedName>
</protein>
<reference evidence="1 2" key="1">
    <citation type="submission" date="2019-09" db="EMBL/GenBank/DDBJ databases">
        <authorList>
            <person name="Ou C."/>
        </authorList>
    </citation>
    <scope>NUCLEOTIDE SEQUENCE [LARGE SCALE GENOMIC DNA]</scope>
    <source>
        <strain evidence="1">S2</strain>
        <tissue evidence="1">Leaf</tissue>
    </source>
</reference>
<gene>
    <name evidence="1" type="ORF">D8674_010737</name>
</gene>
<keyword evidence="2" id="KW-1185">Reference proteome</keyword>
<organism evidence="1 2">
    <name type="scientific">Pyrus ussuriensis x Pyrus communis</name>
    <dbReference type="NCBI Taxonomy" id="2448454"/>
    <lineage>
        <taxon>Eukaryota</taxon>
        <taxon>Viridiplantae</taxon>
        <taxon>Streptophyta</taxon>
        <taxon>Embryophyta</taxon>
        <taxon>Tracheophyta</taxon>
        <taxon>Spermatophyta</taxon>
        <taxon>Magnoliopsida</taxon>
        <taxon>eudicotyledons</taxon>
        <taxon>Gunneridae</taxon>
        <taxon>Pentapetalae</taxon>
        <taxon>rosids</taxon>
        <taxon>fabids</taxon>
        <taxon>Rosales</taxon>
        <taxon>Rosaceae</taxon>
        <taxon>Amygdaloideae</taxon>
        <taxon>Maleae</taxon>
        <taxon>Pyrus</taxon>
    </lineage>
</organism>
<sequence>MPAHELKPSIVVCTTRLGANKYAQVLRSREGCANNRGSPTSRNHLMWSVRQGCAPNLDPR</sequence>